<dbReference type="OrthoDB" id="6692864at2759"/>
<evidence type="ECO:0008006" key="12">
    <source>
        <dbReference type="Google" id="ProtNLM"/>
    </source>
</evidence>
<dbReference type="InterPro" id="IPR001128">
    <property type="entry name" value="Cyt_P450"/>
</dbReference>
<keyword evidence="9" id="KW-0472">Membrane</keyword>
<comment type="similarity">
    <text evidence="3">Belongs to the cytochrome P450 family.</text>
</comment>
<dbReference type="AlphaFoldDB" id="A0A8H6T4J8"/>
<comment type="cofactor">
    <cofactor evidence="1 8">
        <name>heme</name>
        <dbReference type="ChEBI" id="CHEBI:30413"/>
    </cofactor>
</comment>
<reference evidence="10" key="1">
    <citation type="submission" date="2020-05" db="EMBL/GenBank/DDBJ databases">
        <title>Mycena genomes resolve the evolution of fungal bioluminescence.</title>
        <authorList>
            <person name="Tsai I.J."/>
        </authorList>
    </citation>
    <scope>NUCLEOTIDE SEQUENCE</scope>
    <source>
        <strain evidence="10">171206Taipei</strain>
    </source>
</reference>
<keyword evidence="8" id="KW-0349">Heme</keyword>
<keyword evidence="4 8" id="KW-0479">Metal-binding</keyword>
<dbReference type="EMBL" id="JACAZF010000003">
    <property type="protein sequence ID" value="KAF7310121.1"/>
    <property type="molecule type" value="Genomic_DNA"/>
</dbReference>
<dbReference type="Gene3D" id="1.10.630.10">
    <property type="entry name" value="Cytochrome P450"/>
    <property type="match status" value="1"/>
</dbReference>
<dbReference type="PRINTS" id="PR00463">
    <property type="entry name" value="EP450I"/>
</dbReference>
<dbReference type="PANTHER" id="PTHR24305">
    <property type="entry name" value="CYTOCHROME P450"/>
    <property type="match status" value="1"/>
</dbReference>
<dbReference type="GeneID" id="59343202"/>
<keyword evidence="6 8" id="KW-0408">Iron</keyword>
<protein>
    <recommendedName>
        <fullName evidence="12">Cytochrome P450</fullName>
    </recommendedName>
</protein>
<keyword evidence="9" id="KW-1133">Transmembrane helix</keyword>
<dbReference type="GO" id="GO:0004497">
    <property type="term" value="F:monooxygenase activity"/>
    <property type="evidence" value="ECO:0007669"/>
    <property type="project" value="UniProtKB-KW"/>
</dbReference>
<dbReference type="PANTHER" id="PTHR24305:SF187">
    <property type="entry name" value="P450, PUTATIVE (EUROFUNG)-RELATED"/>
    <property type="match status" value="1"/>
</dbReference>
<keyword evidence="5" id="KW-0560">Oxidoreductase</keyword>
<comment type="caution">
    <text evidence="10">The sequence shown here is derived from an EMBL/GenBank/DDBJ whole genome shotgun (WGS) entry which is preliminary data.</text>
</comment>
<name>A0A8H6T4J8_9AGAR</name>
<comment type="pathway">
    <text evidence="2">Secondary metabolite biosynthesis.</text>
</comment>
<evidence type="ECO:0000256" key="3">
    <source>
        <dbReference type="ARBA" id="ARBA00010617"/>
    </source>
</evidence>
<evidence type="ECO:0000256" key="4">
    <source>
        <dbReference type="ARBA" id="ARBA00022723"/>
    </source>
</evidence>
<evidence type="ECO:0000256" key="7">
    <source>
        <dbReference type="ARBA" id="ARBA00023033"/>
    </source>
</evidence>
<dbReference type="Proteomes" id="UP000636479">
    <property type="component" value="Unassembled WGS sequence"/>
</dbReference>
<feature type="binding site" description="axial binding residue" evidence="8">
    <location>
        <position position="484"/>
    </location>
    <ligand>
        <name>heme</name>
        <dbReference type="ChEBI" id="CHEBI:30413"/>
    </ligand>
    <ligandPart>
        <name>Fe</name>
        <dbReference type="ChEBI" id="CHEBI:18248"/>
    </ligandPart>
</feature>
<evidence type="ECO:0000256" key="8">
    <source>
        <dbReference type="PIRSR" id="PIRSR602401-1"/>
    </source>
</evidence>
<accession>A0A8H6T4J8</accession>
<dbReference type="GO" id="GO:0005506">
    <property type="term" value="F:iron ion binding"/>
    <property type="evidence" value="ECO:0007669"/>
    <property type="project" value="InterPro"/>
</dbReference>
<keyword evidence="9" id="KW-0812">Transmembrane</keyword>
<dbReference type="SUPFAM" id="SSF48264">
    <property type="entry name" value="Cytochrome P450"/>
    <property type="match status" value="1"/>
</dbReference>
<dbReference type="InterPro" id="IPR036396">
    <property type="entry name" value="Cyt_P450_sf"/>
</dbReference>
<evidence type="ECO:0000256" key="2">
    <source>
        <dbReference type="ARBA" id="ARBA00005179"/>
    </source>
</evidence>
<gene>
    <name evidence="10" type="ORF">MIND_00385500</name>
</gene>
<dbReference type="InterPro" id="IPR050121">
    <property type="entry name" value="Cytochrome_P450_monoxygenase"/>
</dbReference>
<dbReference type="GO" id="GO:0016705">
    <property type="term" value="F:oxidoreductase activity, acting on paired donors, with incorporation or reduction of molecular oxygen"/>
    <property type="evidence" value="ECO:0007669"/>
    <property type="project" value="InterPro"/>
</dbReference>
<proteinExistence type="inferred from homology"/>
<keyword evidence="11" id="KW-1185">Reference proteome</keyword>
<organism evidence="10 11">
    <name type="scientific">Mycena indigotica</name>
    <dbReference type="NCBI Taxonomy" id="2126181"/>
    <lineage>
        <taxon>Eukaryota</taxon>
        <taxon>Fungi</taxon>
        <taxon>Dikarya</taxon>
        <taxon>Basidiomycota</taxon>
        <taxon>Agaricomycotina</taxon>
        <taxon>Agaricomycetes</taxon>
        <taxon>Agaricomycetidae</taxon>
        <taxon>Agaricales</taxon>
        <taxon>Marasmiineae</taxon>
        <taxon>Mycenaceae</taxon>
        <taxon>Mycena</taxon>
    </lineage>
</organism>
<evidence type="ECO:0000256" key="9">
    <source>
        <dbReference type="SAM" id="Phobius"/>
    </source>
</evidence>
<dbReference type="RefSeq" id="XP_037223571.1">
    <property type="nucleotide sequence ID" value="XM_037360686.1"/>
</dbReference>
<evidence type="ECO:0000313" key="11">
    <source>
        <dbReference type="Proteomes" id="UP000636479"/>
    </source>
</evidence>
<evidence type="ECO:0000256" key="5">
    <source>
        <dbReference type="ARBA" id="ARBA00023002"/>
    </source>
</evidence>
<dbReference type="InterPro" id="IPR002401">
    <property type="entry name" value="Cyt_P450_E_grp-I"/>
</dbReference>
<dbReference type="Pfam" id="PF00067">
    <property type="entry name" value="p450"/>
    <property type="match status" value="1"/>
</dbReference>
<evidence type="ECO:0000256" key="6">
    <source>
        <dbReference type="ARBA" id="ARBA00023004"/>
    </source>
</evidence>
<evidence type="ECO:0000256" key="1">
    <source>
        <dbReference type="ARBA" id="ARBA00001971"/>
    </source>
</evidence>
<feature type="transmembrane region" description="Helical" evidence="9">
    <location>
        <begin position="37"/>
        <end position="66"/>
    </location>
</feature>
<keyword evidence="7" id="KW-0503">Monooxygenase</keyword>
<dbReference type="GO" id="GO:0020037">
    <property type="term" value="F:heme binding"/>
    <property type="evidence" value="ECO:0007669"/>
    <property type="project" value="InterPro"/>
</dbReference>
<evidence type="ECO:0000313" key="10">
    <source>
        <dbReference type="EMBL" id="KAF7310121.1"/>
    </source>
</evidence>
<sequence>MFIDQLTIFSAAAGLANHVYFKENEPMTAHYPIIALLLQPIGIVLICSTLTIWNVIFSTAIFLTVLSTSIISYRLSPWHPLASIPGPTLAKVTKLWSVHIQLSGRKHRILKELHDQYGDFVRIGPNDVSCCNAEAIKTVYGSGGFNKGHYYEPYTDPALNERNLFNMRDGAHANRRKLWNRGLSTDSLKGFEEVMSHRVQTMLDQIDRIVESKKPVNIAAWFGFYAFDFMGDMAFGGGFDMLKEGSDKDGVFPMLQTAVKLTSVFTQIPWFTPTFNRLPGVQALVQKAFHFAMVSGQKRIAAGPQELKDLWYHLMDEDDLEKVKPTVNEVLADGIMAVIAGSDTVAVALTTFMWCMIMHPDIHARVRAELDAVFPDGTSVYDCDKYDDLKLLNACLQESLRLFPPVPTNGARKIPLGEPRLVAGRLLPGQTQIYMPPYVMHRNPKNFFPAPDSFDPDRWLRPESGSEILNRTAYLAWSYGAANCAAKNLANQEMLMALAAVLKRYDLSFMDAEGRKWAEKSIGEYHITRVGKLELNVARR</sequence>